<dbReference type="EMBL" id="CM042045">
    <property type="protein sequence ID" value="KAI3682741.1"/>
    <property type="molecule type" value="Genomic_DNA"/>
</dbReference>
<keyword evidence="2" id="KW-1185">Reference proteome</keyword>
<sequence length="196" mass="22684">MNQINITVNRKKRSRRGHSRLQRSSSDVVEVDDDEPCSEMPPPVPVKSVENRNVEEQFRQDLLDLHLSKDMIGDGSSWKNQIEEHDLISAVNEFHVLSSKDLGKLIRDAENGIIKWTKQNGSSFEINVECLARRLGMHIMGNLVLPDEQHFRYLLCCLRLLHTLYDIASHHSKLEQVSEFNFKFIFFLYLSSFSVA</sequence>
<gene>
    <name evidence="1" type="ORF">L1987_82947</name>
</gene>
<evidence type="ECO:0000313" key="1">
    <source>
        <dbReference type="EMBL" id="KAI3682741.1"/>
    </source>
</evidence>
<proteinExistence type="predicted"/>
<accession>A0ACB8YBG0</accession>
<name>A0ACB8YBG0_9ASTR</name>
<dbReference type="Proteomes" id="UP001056120">
    <property type="component" value="Linkage Group LG28"/>
</dbReference>
<comment type="caution">
    <text evidence="1">The sequence shown here is derived from an EMBL/GenBank/DDBJ whole genome shotgun (WGS) entry which is preliminary data.</text>
</comment>
<reference evidence="1 2" key="2">
    <citation type="journal article" date="2022" name="Mol. Ecol. Resour.">
        <title>The genomes of chicory, endive, great burdock and yacon provide insights into Asteraceae paleo-polyploidization history and plant inulin production.</title>
        <authorList>
            <person name="Fan W."/>
            <person name="Wang S."/>
            <person name="Wang H."/>
            <person name="Wang A."/>
            <person name="Jiang F."/>
            <person name="Liu H."/>
            <person name="Zhao H."/>
            <person name="Xu D."/>
            <person name="Zhang Y."/>
        </authorList>
    </citation>
    <scope>NUCLEOTIDE SEQUENCE [LARGE SCALE GENOMIC DNA]</scope>
    <source>
        <strain evidence="2">cv. Yunnan</strain>
        <tissue evidence="1">Leaves</tissue>
    </source>
</reference>
<protein>
    <submittedName>
        <fullName evidence="1">Uncharacterized protein</fullName>
    </submittedName>
</protein>
<reference evidence="2" key="1">
    <citation type="journal article" date="2022" name="Mol. Ecol. Resour.">
        <title>The genomes of chicory, endive, great burdock and yacon provide insights into Asteraceae palaeo-polyploidization history and plant inulin production.</title>
        <authorList>
            <person name="Fan W."/>
            <person name="Wang S."/>
            <person name="Wang H."/>
            <person name="Wang A."/>
            <person name="Jiang F."/>
            <person name="Liu H."/>
            <person name="Zhao H."/>
            <person name="Xu D."/>
            <person name="Zhang Y."/>
        </authorList>
    </citation>
    <scope>NUCLEOTIDE SEQUENCE [LARGE SCALE GENOMIC DNA]</scope>
    <source>
        <strain evidence="2">cv. Yunnan</strain>
    </source>
</reference>
<evidence type="ECO:0000313" key="2">
    <source>
        <dbReference type="Proteomes" id="UP001056120"/>
    </source>
</evidence>
<organism evidence="1 2">
    <name type="scientific">Smallanthus sonchifolius</name>
    <dbReference type="NCBI Taxonomy" id="185202"/>
    <lineage>
        <taxon>Eukaryota</taxon>
        <taxon>Viridiplantae</taxon>
        <taxon>Streptophyta</taxon>
        <taxon>Embryophyta</taxon>
        <taxon>Tracheophyta</taxon>
        <taxon>Spermatophyta</taxon>
        <taxon>Magnoliopsida</taxon>
        <taxon>eudicotyledons</taxon>
        <taxon>Gunneridae</taxon>
        <taxon>Pentapetalae</taxon>
        <taxon>asterids</taxon>
        <taxon>campanulids</taxon>
        <taxon>Asterales</taxon>
        <taxon>Asteraceae</taxon>
        <taxon>Asteroideae</taxon>
        <taxon>Heliantheae alliance</taxon>
        <taxon>Millerieae</taxon>
        <taxon>Smallanthus</taxon>
    </lineage>
</organism>